<evidence type="ECO:0000259" key="1">
    <source>
        <dbReference type="Pfam" id="PF13843"/>
    </source>
</evidence>
<sequence length="299" mass="34460">MKILYIWLLLEADSMLLERIKLVTSAKKSLLGRKFRHINALSRDWFEIIMSNLHCCDSENLDVSDRFTKVRPLFTMLNDRFQAYAPHSEKHSVDEAMVPYFGRHGCEQFIRGKPIKYGYKLWVDATSSGYVIWMEPYQGAISVIPEQYRSLDLGPSVVLQYADILSCLGEFPHHIFFDNFFTTVPLLDELKKRRLKGTGTIRDNVNSKCPLENTACMNKKQCGSFDSKVTKDKSIIIAKWHDNSIVMYPDFKNTEENPQPHCMYAYNTGMGGVDHSDQNISLSRINLRGINCTFLLLHI</sequence>
<evidence type="ECO:0000313" key="2">
    <source>
        <dbReference type="EMBL" id="KAJ8896870.1"/>
    </source>
</evidence>
<comment type="caution">
    <text evidence="2">The sequence shown here is derived from an EMBL/GenBank/DDBJ whole genome shotgun (WGS) entry which is preliminary data.</text>
</comment>
<reference evidence="2 3" key="1">
    <citation type="submission" date="2023-02" db="EMBL/GenBank/DDBJ databases">
        <title>LHISI_Scaffold_Assembly.</title>
        <authorList>
            <person name="Stuart O.P."/>
            <person name="Cleave R."/>
            <person name="Magrath M.J.L."/>
            <person name="Mikheyev A.S."/>
        </authorList>
    </citation>
    <scope>NUCLEOTIDE SEQUENCE [LARGE SCALE GENOMIC DNA]</scope>
    <source>
        <strain evidence="2">Daus_M_001</strain>
        <tissue evidence="2">Leg muscle</tissue>
    </source>
</reference>
<accession>A0ABQ9IJK0</accession>
<dbReference type="InterPro" id="IPR052638">
    <property type="entry name" value="PiggyBac_TE-derived"/>
</dbReference>
<evidence type="ECO:0000313" key="3">
    <source>
        <dbReference type="Proteomes" id="UP001159363"/>
    </source>
</evidence>
<dbReference type="PANTHER" id="PTHR47055:SF3">
    <property type="entry name" value="PHORBOL-ESTER_DAG-TYPE DOMAIN-CONTAINING PROTEIN"/>
    <property type="match status" value="1"/>
</dbReference>
<dbReference type="EMBL" id="JARBHB010000001">
    <property type="protein sequence ID" value="KAJ8896870.1"/>
    <property type="molecule type" value="Genomic_DNA"/>
</dbReference>
<proteinExistence type="predicted"/>
<dbReference type="Proteomes" id="UP001159363">
    <property type="component" value="Chromosome 1"/>
</dbReference>
<gene>
    <name evidence="2" type="ORF">PR048_002216</name>
</gene>
<organism evidence="2 3">
    <name type="scientific">Dryococelus australis</name>
    <dbReference type="NCBI Taxonomy" id="614101"/>
    <lineage>
        <taxon>Eukaryota</taxon>
        <taxon>Metazoa</taxon>
        <taxon>Ecdysozoa</taxon>
        <taxon>Arthropoda</taxon>
        <taxon>Hexapoda</taxon>
        <taxon>Insecta</taxon>
        <taxon>Pterygota</taxon>
        <taxon>Neoptera</taxon>
        <taxon>Polyneoptera</taxon>
        <taxon>Phasmatodea</taxon>
        <taxon>Verophasmatodea</taxon>
        <taxon>Anareolatae</taxon>
        <taxon>Phasmatidae</taxon>
        <taxon>Eurycanthinae</taxon>
        <taxon>Dryococelus</taxon>
    </lineage>
</organism>
<dbReference type="InterPro" id="IPR029526">
    <property type="entry name" value="PGBD"/>
</dbReference>
<dbReference type="PANTHER" id="PTHR47055">
    <property type="entry name" value="DDE_TNP_1_7 DOMAIN-CONTAINING PROTEIN"/>
    <property type="match status" value="1"/>
</dbReference>
<dbReference type="Pfam" id="PF13843">
    <property type="entry name" value="DDE_Tnp_1_7"/>
    <property type="match status" value="1"/>
</dbReference>
<protein>
    <recommendedName>
        <fullName evidence="1">PiggyBac transposable element-derived protein domain-containing protein</fullName>
    </recommendedName>
</protein>
<name>A0ABQ9IJK0_9NEOP</name>
<feature type="domain" description="PiggyBac transposable element-derived protein" evidence="1">
    <location>
        <begin position="39"/>
        <end position="288"/>
    </location>
</feature>
<keyword evidence="3" id="KW-1185">Reference proteome</keyword>